<keyword evidence="5" id="KW-0234">DNA repair</keyword>
<dbReference type="InterPro" id="IPR018574">
    <property type="entry name" value="Structure-sp_endonuc_su_Slx4"/>
</dbReference>
<feature type="compositionally biased region" description="Polar residues" evidence="8">
    <location>
        <begin position="121"/>
        <end position="134"/>
    </location>
</feature>
<evidence type="ECO:0000256" key="8">
    <source>
        <dbReference type="SAM" id="MobiDB-lite"/>
    </source>
</evidence>
<feature type="compositionally biased region" description="Basic residues" evidence="8">
    <location>
        <begin position="520"/>
        <end position="532"/>
    </location>
</feature>
<dbReference type="AlphaFoldDB" id="A0A9P6HAC6"/>
<evidence type="ECO:0000256" key="7">
    <source>
        <dbReference type="ARBA" id="ARBA00029496"/>
    </source>
</evidence>
<organism evidence="9 10">
    <name type="scientific">Thelephora terrestris</name>
    <dbReference type="NCBI Taxonomy" id="56493"/>
    <lineage>
        <taxon>Eukaryota</taxon>
        <taxon>Fungi</taxon>
        <taxon>Dikarya</taxon>
        <taxon>Basidiomycota</taxon>
        <taxon>Agaricomycotina</taxon>
        <taxon>Agaricomycetes</taxon>
        <taxon>Thelephorales</taxon>
        <taxon>Thelephoraceae</taxon>
        <taxon>Thelephora</taxon>
    </lineage>
</organism>
<feature type="compositionally biased region" description="Polar residues" evidence="8">
    <location>
        <begin position="39"/>
        <end position="49"/>
    </location>
</feature>
<keyword evidence="10" id="KW-1185">Reference proteome</keyword>
<evidence type="ECO:0000256" key="6">
    <source>
        <dbReference type="ARBA" id="ARBA00023242"/>
    </source>
</evidence>
<proteinExistence type="inferred from homology"/>
<evidence type="ECO:0000256" key="5">
    <source>
        <dbReference type="ARBA" id="ARBA00023204"/>
    </source>
</evidence>
<dbReference type="OrthoDB" id="5576441at2759"/>
<dbReference type="EMBL" id="WIUZ02000011">
    <property type="protein sequence ID" value="KAF9782923.1"/>
    <property type="molecule type" value="Genomic_DNA"/>
</dbReference>
<reference evidence="9" key="2">
    <citation type="submission" date="2020-11" db="EMBL/GenBank/DDBJ databases">
        <authorList>
            <consortium name="DOE Joint Genome Institute"/>
            <person name="Kuo A."/>
            <person name="Miyauchi S."/>
            <person name="Kiss E."/>
            <person name="Drula E."/>
            <person name="Kohler A."/>
            <person name="Sanchez-Garcia M."/>
            <person name="Andreopoulos B."/>
            <person name="Barry K.W."/>
            <person name="Bonito G."/>
            <person name="Buee M."/>
            <person name="Carver A."/>
            <person name="Chen C."/>
            <person name="Cichocki N."/>
            <person name="Clum A."/>
            <person name="Culley D."/>
            <person name="Crous P.W."/>
            <person name="Fauchery L."/>
            <person name="Girlanda M."/>
            <person name="Hayes R."/>
            <person name="Keri Z."/>
            <person name="Labutti K."/>
            <person name="Lipzen A."/>
            <person name="Lombard V."/>
            <person name="Magnuson J."/>
            <person name="Maillard F."/>
            <person name="Morin E."/>
            <person name="Murat C."/>
            <person name="Nolan M."/>
            <person name="Ohm R."/>
            <person name="Pangilinan J."/>
            <person name="Pereira M."/>
            <person name="Perotto S."/>
            <person name="Peter M."/>
            <person name="Riley R."/>
            <person name="Sitrit Y."/>
            <person name="Stielow B."/>
            <person name="Szollosi G."/>
            <person name="Zifcakova L."/>
            <person name="Stursova M."/>
            <person name="Spatafora J.W."/>
            <person name="Tedersoo L."/>
            <person name="Vaario L.-M."/>
            <person name="Yamada A."/>
            <person name="Yan M."/>
            <person name="Wang P."/>
            <person name="Xu J."/>
            <person name="Bruns T."/>
            <person name="Baldrian P."/>
            <person name="Vilgalys R."/>
            <person name="Henrissat B."/>
            <person name="Grigoriev I.V."/>
            <person name="Hibbett D."/>
            <person name="Nagy L.G."/>
            <person name="Martin F.M."/>
        </authorList>
    </citation>
    <scope>NUCLEOTIDE SEQUENCE</scope>
    <source>
        <strain evidence="9">UH-Tt-Lm1</strain>
    </source>
</reference>
<dbReference type="GO" id="GO:0006260">
    <property type="term" value="P:DNA replication"/>
    <property type="evidence" value="ECO:0007669"/>
    <property type="project" value="InterPro"/>
</dbReference>
<dbReference type="Pfam" id="PF09494">
    <property type="entry name" value="Slx4"/>
    <property type="match status" value="1"/>
</dbReference>
<dbReference type="GO" id="GO:0006281">
    <property type="term" value="P:DNA repair"/>
    <property type="evidence" value="ECO:0007669"/>
    <property type="project" value="UniProtKB-KW"/>
</dbReference>
<feature type="region of interest" description="Disordered" evidence="8">
    <location>
        <begin position="1"/>
        <end position="153"/>
    </location>
</feature>
<evidence type="ECO:0000313" key="9">
    <source>
        <dbReference type="EMBL" id="KAF9782923.1"/>
    </source>
</evidence>
<feature type="region of interest" description="Disordered" evidence="8">
    <location>
        <begin position="275"/>
        <end position="296"/>
    </location>
</feature>
<protein>
    <recommendedName>
        <fullName evidence="7">Structure-specific endonuclease subunit SLX4</fullName>
    </recommendedName>
</protein>
<feature type="compositionally biased region" description="Basic and acidic residues" evidence="8">
    <location>
        <begin position="14"/>
        <end position="25"/>
    </location>
</feature>
<keyword evidence="3" id="KW-0227">DNA damage</keyword>
<comment type="similarity">
    <text evidence="2">Belongs to the SLX4 family.</text>
</comment>
<accession>A0A9P6HAC6</accession>
<feature type="region of interest" description="Disordered" evidence="8">
    <location>
        <begin position="514"/>
        <end position="542"/>
    </location>
</feature>
<comment type="caution">
    <text evidence="9">The sequence shown here is derived from an EMBL/GenBank/DDBJ whole genome shotgun (WGS) entry which is preliminary data.</text>
</comment>
<dbReference type="Proteomes" id="UP000736335">
    <property type="component" value="Unassembled WGS sequence"/>
</dbReference>
<feature type="compositionally biased region" description="Low complexity" evidence="8">
    <location>
        <begin position="135"/>
        <end position="148"/>
    </location>
</feature>
<dbReference type="GO" id="GO:0033557">
    <property type="term" value="C:Slx1-Slx4 complex"/>
    <property type="evidence" value="ECO:0007669"/>
    <property type="project" value="InterPro"/>
</dbReference>
<evidence type="ECO:0000313" key="10">
    <source>
        <dbReference type="Proteomes" id="UP000736335"/>
    </source>
</evidence>
<feature type="compositionally biased region" description="Acidic residues" evidence="8">
    <location>
        <begin position="1"/>
        <end position="13"/>
    </location>
</feature>
<keyword evidence="6" id="KW-0539">Nucleus</keyword>
<evidence type="ECO:0000256" key="3">
    <source>
        <dbReference type="ARBA" id="ARBA00022763"/>
    </source>
</evidence>
<evidence type="ECO:0000256" key="1">
    <source>
        <dbReference type="ARBA" id="ARBA00004123"/>
    </source>
</evidence>
<name>A0A9P6HAC6_9AGAM</name>
<evidence type="ECO:0000256" key="4">
    <source>
        <dbReference type="ARBA" id="ARBA00023172"/>
    </source>
</evidence>
<sequence length="614" mass="69019">MYDEIIPDSEPEREEQRHRLDEEKRAKRTRKRLVPEPTRSMSFVLSSSPEPDLRLPSPLPKKSPPKRSDTKSVISISDDSSSEAEMLVPKFSSAVTHPSVTKLTHPEPGPSRLSPSRERSTPASHASGSEPTAVSRSLSSSDLSRYSYNPPQSLRDMIKKRGELEAKQIAQFGPPEPLRKSKVARPAAHRFTAHFTDDDLSRILKCVSCNERWTVRKGAAAKMRHIQSCAKKNGLTDDMIKGLIRAELEAPEEPMPRNKHESSGVANTLFEDALGDAGKSKNKRKQVQRTTTLHNPADNREAILAKAQSLLPKIRNLSQEQELLELLKKSDSTMDRIDMFDFSGPPPATQEFSRSKLGQRTSSTVLSVLPDSSPKMSTTSRLAGTGNSGRRLDLFTGEEMDPGPSPISINSSIDLSFERLSLEPLNFPDGNVQSDHDKEGSWHNDSAIIHYNQREEDLDWNVDDLIRDDAILHFDPDERELPLPPKRLTLLQTLVPTCTPSTTLNPAVPTLQDRAEQVKGRKATKPRSRKKKADVQLDESTQPTKLVDARLESKMLDAIREDEEFYHRILRYDPIPLEEFVALAIMLDFPTRGLQTRVMRFLDEQASRYPARGK</sequence>
<keyword evidence="4" id="KW-0233">DNA recombination</keyword>
<reference evidence="9" key="1">
    <citation type="journal article" date="2020" name="Nat. Commun.">
        <title>Large-scale genome sequencing of mycorrhizal fungi provides insights into the early evolution of symbiotic traits.</title>
        <authorList>
            <person name="Miyauchi S."/>
            <person name="Kiss E."/>
            <person name="Kuo A."/>
            <person name="Drula E."/>
            <person name="Kohler A."/>
            <person name="Sanchez-Garcia M."/>
            <person name="Morin E."/>
            <person name="Andreopoulos B."/>
            <person name="Barry K.W."/>
            <person name="Bonito G."/>
            <person name="Buee M."/>
            <person name="Carver A."/>
            <person name="Chen C."/>
            <person name="Cichocki N."/>
            <person name="Clum A."/>
            <person name="Culley D."/>
            <person name="Crous P.W."/>
            <person name="Fauchery L."/>
            <person name="Girlanda M."/>
            <person name="Hayes R.D."/>
            <person name="Keri Z."/>
            <person name="LaButti K."/>
            <person name="Lipzen A."/>
            <person name="Lombard V."/>
            <person name="Magnuson J."/>
            <person name="Maillard F."/>
            <person name="Murat C."/>
            <person name="Nolan M."/>
            <person name="Ohm R.A."/>
            <person name="Pangilinan J."/>
            <person name="Pereira M.F."/>
            <person name="Perotto S."/>
            <person name="Peter M."/>
            <person name="Pfister S."/>
            <person name="Riley R."/>
            <person name="Sitrit Y."/>
            <person name="Stielow J.B."/>
            <person name="Szollosi G."/>
            <person name="Zifcakova L."/>
            <person name="Stursova M."/>
            <person name="Spatafora J.W."/>
            <person name="Tedersoo L."/>
            <person name="Vaario L.M."/>
            <person name="Yamada A."/>
            <person name="Yan M."/>
            <person name="Wang P."/>
            <person name="Xu J."/>
            <person name="Bruns T."/>
            <person name="Baldrian P."/>
            <person name="Vilgalys R."/>
            <person name="Dunand C."/>
            <person name="Henrissat B."/>
            <person name="Grigoriev I.V."/>
            <person name="Hibbett D."/>
            <person name="Nagy L.G."/>
            <person name="Martin F.M."/>
        </authorList>
    </citation>
    <scope>NUCLEOTIDE SEQUENCE</scope>
    <source>
        <strain evidence="9">UH-Tt-Lm1</strain>
    </source>
</reference>
<dbReference type="GO" id="GO:0006310">
    <property type="term" value="P:DNA recombination"/>
    <property type="evidence" value="ECO:0007669"/>
    <property type="project" value="UniProtKB-KW"/>
</dbReference>
<feature type="compositionally biased region" description="Polar residues" evidence="8">
    <location>
        <begin position="93"/>
        <end position="102"/>
    </location>
</feature>
<evidence type="ECO:0000256" key="2">
    <source>
        <dbReference type="ARBA" id="ARBA00006661"/>
    </source>
</evidence>
<comment type="subcellular location">
    <subcellularLocation>
        <location evidence="1">Nucleus</location>
    </subcellularLocation>
</comment>
<gene>
    <name evidence="9" type="ORF">BJ322DRAFT_1158464</name>
</gene>
<feature type="region of interest" description="Disordered" evidence="8">
    <location>
        <begin position="367"/>
        <end position="390"/>
    </location>
</feature>